<dbReference type="OrthoDB" id="416777at2759"/>
<dbReference type="InterPro" id="IPR019438">
    <property type="entry name" value="Q_salvage"/>
</dbReference>
<dbReference type="GO" id="GO:0006400">
    <property type="term" value="P:tRNA modification"/>
    <property type="evidence" value="ECO:0007669"/>
    <property type="project" value="TreeGrafter"/>
</dbReference>
<organism evidence="7 8">
    <name type="scientific">Aspergillus oryzae</name>
    <name type="common">Yellow koji mold</name>
    <dbReference type="NCBI Taxonomy" id="5062"/>
    <lineage>
        <taxon>Eukaryota</taxon>
        <taxon>Fungi</taxon>
        <taxon>Dikarya</taxon>
        <taxon>Ascomycota</taxon>
        <taxon>Pezizomycotina</taxon>
        <taxon>Eurotiomycetes</taxon>
        <taxon>Eurotiomycetidae</taxon>
        <taxon>Eurotiales</taxon>
        <taxon>Aspergillaceae</taxon>
        <taxon>Aspergillus</taxon>
        <taxon>Aspergillus subgen. Circumdati</taxon>
    </lineage>
</organism>
<evidence type="ECO:0000256" key="6">
    <source>
        <dbReference type="RuleBase" id="RU365002"/>
    </source>
</evidence>
<dbReference type="AlphaFoldDB" id="A0A1S9DXT9"/>
<dbReference type="PANTHER" id="PTHR21314:SF0">
    <property type="entry name" value="QUEUOSINE 5'-PHOSPHATE N-GLYCOSYLASE_HYDROLASE"/>
    <property type="match status" value="1"/>
</dbReference>
<evidence type="ECO:0000256" key="3">
    <source>
        <dbReference type="ARBA" id="ARBA00035306"/>
    </source>
</evidence>
<proteinExistence type="inferred from homology"/>
<protein>
    <recommendedName>
        <fullName evidence="3 6">Queuosine 5'-phosphate N-glycosylase/hydrolase</fullName>
        <ecNumber evidence="6">3.2.2.-</ecNumber>
    </recommendedName>
    <alternativeName>
        <fullName evidence="4 6">Queuosine-nucleotide N-glycosylase/hydrolase</fullName>
    </alternativeName>
</protein>
<dbReference type="VEuPathDB" id="FungiDB:AO090023000224"/>
<dbReference type="InterPro" id="IPR036673">
    <property type="entry name" value="Cyanovirin-N_sf"/>
</dbReference>
<evidence type="ECO:0000256" key="5">
    <source>
        <dbReference type="ARBA" id="ARBA00048204"/>
    </source>
</evidence>
<name>A0A1S9DXT9_ASPOZ</name>
<dbReference type="EMBL" id="MKZY01000001">
    <property type="protein sequence ID" value="OOO13857.1"/>
    <property type="molecule type" value="Genomic_DNA"/>
</dbReference>
<evidence type="ECO:0000313" key="7">
    <source>
        <dbReference type="EMBL" id="OOO13857.1"/>
    </source>
</evidence>
<comment type="caution">
    <text evidence="7">The sequence shown here is derived from an EMBL/GenBank/DDBJ whole genome shotgun (WGS) entry which is preliminary data.</text>
</comment>
<comment type="similarity">
    <text evidence="2 6">Belongs to the QNG1 protein family.</text>
</comment>
<gene>
    <name evidence="7" type="ORF">OAory_01024520</name>
</gene>
<dbReference type="EC" id="3.2.2.-" evidence="6"/>
<dbReference type="VEuPathDB" id="FungiDB:AO090023000223"/>
<dbReference type="Proteomes" id="UP000190312">
    <property type="component" value="Unassembled WGS sequence"/>
</dbReference>
<dbReference type="eggNOG" id="KOG2524">
    <property type="taxonomic scope" value="Eukaryota"/>
</dbReference>
<evidence type="ECO:0000313" key="8">
    <source>
        <dbReference type="Proteomes" id="UP000190312"/>
    </source>
</evidence>
<reference evidence="7 8" key="1">
    <citation type="submission" date="2016-10" db="EMBL/GenBank/DDBJ databases">
        <title>Genome sequencing of Aspergillus oryzae BCC7051.</title>
        <authorList>
            <person name="Thammarongtham C."/>
            <person name="Vorapreeda T."/>
            <person name="Nookaew I."/>
            <person name="Srisuk T."/>
            <person name="Land M."/>
            <person name="Jeennor S."/>
            <person name="Laoteng K."/>
        </authorList>
    </citation>
    <scope>NUCLEOTIDE SEQUENCE [LARGE SCALE GENOMIC DNA]</scope>
    <source>
        <strain evidence="7 8">BCC7051</strain>
    </source>
</reference>
<dbReference type="Pfam" id="PF10343">
    <property type="entry name" value="Q_salvage"/>
    <property type="match status" value="1"/>
</dbReference>
<dbReference type="PANTHER" id="PTHR21314">
    <property type="entry name" value="QUEUOSINE 5'-PHOSPHATE N-GLYCOSYLASE_HYDROLASE-RELATED"/>
    <property type="match status" value="1"/>
</dbReference>
<evidence type="ECO:0000256" key="4">
    <source>
        <dbReference type="ARBA" id="ARBA00035393"/>
    </source>
</evidence>
<dbReference type="GO" id="GO:0016787">
    <property type="term" value="F:hydrolase activity"/>
    <property type="evidence" value="ECO:0007669"/>
    <property type="project" value="UniProtKB-KW"/>
</dbReference>
<comment type="catalytic activity">
    <reaction evidence="5 6">
        <text>queuosine 5'-phosphate + H2O = queuine + D-ribose 5-phosphate</text>
        <dbReference type="Rhea" id="RHEA:75387"/>
        <dbReference type="ChEBI" id="CHEBI:15377"/>
        <dbReference type="ChEBI" id="CHEBI:17433"/>
        <dbReference type="ChEBI" id="CHEBI:78346"/>
        <dbReference type="ChEBI" id="CHEBI:194371"/>
    </reaction>
    <physiologicalReaction direction="left-to-right" evidence="5 6">
        <dbReference type="Rhea" id="RHEA:75388"/>
    </physiologicalReaction>
</comment>
<accession>A0A1S9DXT9</accession>
<sequence>MSDDEADPELLALLRKSLGLGGGAANPRAAETKVLENAQYVFDNAIDVALNPSKTKEAAETIWRLMQKKEYSTQTWSEHELHPKAKDESTVDFIFAMDLLNFSFWSERPEEKRFAIEYRGKKWTGYWSLVAALQRALDEEIPITSPYFWVNEDECSESMLKHVFRSVSDEEIPLLQERLQCLREAGRVLCEDFDGSFVNCIYNANYSAASLVNLMAESFPCFRDETSFQGRRVRLYKRAQILVADLWACFNGEGLGEFHDIDKITMFADYRIPQILNHLGCLMYSPPLESHIRDLKPIPSGSTWEVELRATSIWCVELIRREIVKNHPDAKPIIKPTQPNGHAVGVDRRQSLTTSALDEQRKCTTQKHITQISPAKPASSGVNAILIDFFLDIHLRFQAQQPATMYRNLILLLATYLVTLAASQTITPENTLTNPDPGAVLPRSGFQILPKRAPPKKTPPKVSPLQQECKDIKIKEGPSVSKGHSAQQLLTASCNVPGTNKKQYSELSLDRCLGWHKNNDGSGRLVAQKHGAGLSKAGGECSTCRYLNSNPNMLCYCAKVRDNEKTYMNPVTATWTGPVFYNLFEALQGGMYLIEINQKGVLSCHGIAGDAK</sequence>
<evidence type="ECO:0000256" key="2">
    <source>
        <dbReference type="ARBA" id="ARBA00035119"/>
    </source>
</evidence>
<dbReference type="Gene3D" id="2.30.60.10">
    <property type="entry name" value="Cyanovirin-N"/>
    <property type="match status" value="1"/>
</dbReference>
<comment type="function">
    <text evidence="6">Catalyzes the hydrolysis of queuosine 5'-phosphate, releasing the nucleobase queuine (q). Is required for salvage of queuine from exogenous queuosine (Q) that is imported and then converted to queuosine 5'-phosphate intracellularly.</text>
</comment>
<keyword evidence="1 6" id="KW-0378">Hydrolase</keyword>
<evidence type="ECO:0000256" key="1">
    <source>
        <dbReference type="ARBA" id="ARBA00022801"/>
    </source>
</evidence>